<dbReference type="Pfam" id="PF01850">
    <property type="entry name" value="PIN"/>
    <property type="match status" value="1"/>
</dbReference>
<sequence length="149" mass="16559">MIAVDTNVLLRRVLDDDVEQAAKARKLFDGTAPILVTDIVLVEAIWTLKGKRYRASKDDIVVLVTKLLEEPNVVFESERAIWSALNEFIEAPLVKCPDGMRHADFSDALIVAKAMDAMDRWAVPYDATYTFDVAAQSLHGTKSLDEPAP</sequence>
<dbReference type="InterPro" id="IPR029060">
    <property type="entry name" value="PIN-like_dom_sf"/>
</dbReference>
<dbReference type="EMBL" id="JAPMXC010000010">
    <property type="protein sequence ID" value="MCY0389267.1"/>
    <property type="molecule type" value="Genomic_DNA"/>
</dbReference>
<comment type="caution">
    <text evidence="2">The sequence shown here is derived from an EMBL/GenBank/DDBJ whole genome shotgun (WGS) entry which is preliminary data.</text>
</comment>
<dbReference type="PANTHER" id="PTHR39664">
    <property type="match status" value="1"/>
</dbReference>
<evidence type="ECO:0000259" key="1">
    <source>
        <dbReference type="Pfam" id="PF01850"/>
    </source>
</evidence>
<dbReference type="Proteomes" id="UP001082899">
    <property type="component" value="Unassembled WGS sequence"/>
</dbReference>
<proteinExistence type="predicted"/>
<dbReference type="Gene3D" id="3.40.50.1010">
    <property type="entry name" value="5'-nuclease"/>
    <property type="match status" value="1"/>
</dbReference>
<dbReference type="PANTHER" id="PTHR39664:SF2">
    <property type="entry name" value="NUCLEIC ACID-BINDING PROTEIN, CONTAINING PIN DOMAIN-RELATED"/>
    <property type="match status" value="1"/>
</dbReference>
<dbReference type="SUPFAM" id="SSF88723">
    <property type="entry name" value="PIN domain-like"/>
    <property type="match status" value="1"/>
</dbReference>
<evidence type="ECO:0000313" key="2">
    <source>
        <dbReference type="EMBL" id="MCY0389267.1"/>
    </source>
</evidence>
<gene>
    <name evidence="2" type="ORF">OVY01_19145</name>
</gene>
<dbReference type="RefSeq" id="WP_267849167.1">
    <property type="nucleotide sequence ID" value="NZ_JAPMXC010000010.1"/>
</dbReference>
<name>A0ABT3ZSL0_9BURK</name>
<organism evidence="2 3">
    <name type="scientific">Robbsia betulipollinis</name>
    <dbReference type="NCBI Taxonomy" id="2981849"/>
    <lineage>
        <taxon>Bacteria</taxon>
        <taxon>Pseudomonadati</taxon>
        <taxon>Pseudomonadota</taxon>
        <taxon>Betaproteobacteria</taxon>
        <taxon>Burkholderiales</taxon>
        <taxon>Burkholderiaceae</taxon>
        <taxon>Robbsia</taxon>
    </lineage>
</organism>
<dbReference type="InterPro" id="IPR002716">
    <property type="entry name" value="PIN_dom"/>
</dbReference>
<reference evidence="2" key="1">
    <citation type="submission" date="2022-11" db="EMBL/GenBank/DDBJ databases">
        <title>Robbsia betulipollinis sp. nov., isolated from pollen of birch (Betula pendula).</title>
        <authorList>
            <person name="Shi H."/>
            <person name="Ambika Manirajan B."/>
            <person name="Ratering S."/>
            <person name="Geissler-Plaum R."/>
            <person name="Schnell S."/>
        </authorList>
    </citation>
    <scope>NUCLEOTIDE SEQUENCE</scope>
    <source>
        <strain evidence="2">Bb-Pol-6</strain>
    </source>
</reference>
<accession>A0ABT3ZSL0</accession>
<evidence type="ECO:0000313" key="3">
    <source>
        <dbReference type="Proteomes" id="UP001082899"/>
    </source>
</evidence>
<feature type="domain" description="PIN" evidence="1">
    <location>
        <begin position="2"/>
        <end position="114"/>
    </location>
</feature>
<keyword evidence="3" id="KW-1185">Reference proteome</keyword>
<protein>
    <submittedName>
        <fullName evidence="2">Type II toxin-antitoxin system VapC family toxin</fullName>
    </submittedName>
</protein>
<dbReference type="CDD" id="cd18683">
    <property type="entry name" value="PIN_VapC-like"/>
    <property type="match status" value="1"/>
</dbReference>